<evidence type="ECO:0000313" key="12">
    <source>
        <dbReference type="RefSeq" id="XP_008487500.1"/>
    </source>
</evidence>
<keyword evidence="11" id="KW-1185">Reference proteome</keyword>
<evidence type="ECO:0000256" key="5">
    <source>
        <dbReference type="ARBA" id="ARBA00022919"/>
    </source>
</evidence>
<dbReference type="Gene3D" id="1.10.150.50">
    <property type="entry name" value="Transcription Factor, Ets-1"/>
    <property type="match status" value="1"/>
</dbReference>
<keyword evidence="5" id="KW-0746">Sphingolipid metabolism</keyword>
<gene>
    <name evidence="12" type="primary">LOC103524268</name>
</gene>
<dbReference type="RefSeq" id="XP_008487500.1">
    <property type="nucleotide sequence ID" value="XM_008489278.3"/>
</dbReference>
<dbReference type="GO" id="GO:0000139">
    <property type="term" value="C:Golgi membrane"/>
    <property type="evidence" value="ECO:0007669"/>
    <property type="project" value="TreeGrafter"/>
</dbReference>
<proteinExistence type="inferred from homology"/>
<keyword evidence="7" id="KW-0443">Lipid metabolism</keyword>
<evidence type="ECO:0000313" key="11">
    <source>
        <dbReference type="Proteomes" id="UP000079169"/>
    </source>
</evidence>
<dbReference type="GeneID" id="103524268"/>
<accession>A0A1S3DV10</accession>
<dbReference type="Proteomes" id="UP000079169">
    <property type="component" value="Unplaced"/>
</dbReference>
<dbReference type="Pfam" id="PF00536">
    <property type="entry name" value="SAM_1"/>
    <property type="match status" value="1"/>
</dbReference>
<feature type="transmembrane region" description="Helical" evidence="9">
    <location>
        <begin position="307"/>
        <end position="328"/>
    </location>
</feature>
<feature type="transmembrane region" description="Helical" evidence="9">
    <location>
        <begin position="183"/>
        <end position="205"/>
    </location>
</feature>
<dbReference type="STRING" id="121845.A0A1S3DV10"/>
<keyword evidence="6 9" id="KW-1133">Transmembrane helix</keyword>
<dbReference type="PaxDb" id="121845-A0A1S3DV10"/>
<dbReference type="Pfam" id="PF14360">
    <property type="entry name" value="PAP2_C"/>
    <property type="match status" value="1"/>
</dbReference>
<evidence type="ECO:0000256" key="9">
    <source>
        <dbReference type="SAM" id="Phobius"/>
    </source>
</evidence>
<name>A0A1S3DV10_DIACI</name>
<dbReference type="InterPro" id="IPR025749">
    <property type="entry name" value="Sphingomyelin_synth-like_dom"/>
</dbReference>
<dbReference type="InterPro" id="IPR001660">
    <property type="entry name" value="SAM"/>
</dbReference>
<dbReference type="PROSITE" id="PS50105">
    <property type="entry name" value="SAM_DOMAIN"/>
    <property type="match status" value="1"/>
</dbReference>
<feature type="domain" description="SAM" evidence="10">
    <location>
        <begin position="11"/>
        <end position="77"/>
    </location>
</feature>
<organism evidence="11 12">
    <name type="scientific">Diaphorina citri</name>
    <name type="common">Asian citrus psyllid</name>
    <dbReference type="NCBI Taxonomy" id="121845"/>
    <lineage>
        <taxon>Eukaryota</taxon>
        <taxon>Metazoa</taxon>
        <taxon>Ecdysozoa</taxon>
        <taxon>Arthropoda</taxon>
        <taxon>Hexapoda</taxon>
        <taxon>Insecta</taxon>
        <taxon>Pterygota</taxon>
        <taxon>Neoptera</taxon>
        <taxon>Paraneoptera</taxon>
        <taxon>Hemiptera</taxon>
        <taxon>Sternorrhyncha</taxon>
        <taxon>Psylloidea</taxon>
        <taxon>Psyllidae</taxon>
        <taxon>Diaphorininae</taxon>
        <taxon>Diaphorina</taxon>
    </lineage>
</organism>
<dbReference type="OMA" id="YGDIWAK"/>
<keyword evidence="3" id="KW-0808">Transferase</keyword>
<sequence>MENAENFVLDWTSEQVANWLTQKGHGKYAPLLCDQHRLDGRGLFLLHEEDLKSPPISIEILGDIKRIIYDIESFKKEIHNDIRDRGYDPRSLVKITRSHSAMVESTSSYVSREVVVIPRGNFKVQDNILKPELVKMVVAAVYLFVVSWILAFVMVIVHDRVPDMKKYPPLPDIFLDNIPLVPWAFKLSEICGTLLMFIWISVCIFHKHRTILLRRFFALLGTAYLLRSVTVVITSLSVPGEHIECSPRTYSDQSIRQKLEEAFIIWKGAGLSIQGINTCGDYLFSGHTTAVTFLNFFITEYTPNTQIFYVLHLLAWVVNILAIGCILASHEHYSIDVFIAFYITSRLFLYYHSLANNQALYQKDSHRVRIWFPLFGYLESSMTRRVPNEYHTLGEIFVYVMKKIKQLMIIVRNMIIPM</sequence>
<dbReference type="InterPro" id="IPR045221">
    <property type="entry name" value="Sphingomyelin_synth-like"/>
</dbReference>
<dbReference type="InterPro" id="IPR013761">
    <property type="entry name" value="SAM/pointed_sf"/>
</dbReference>
<reference evidence="12" key="1">
    <citation type="submission" date="2025-08" db="UniProtKB">
        <authorList>
            <consortium name="RefSeq"/>
        </authorList>
    </citation>
    <scope>IDENTIFICATION</scope>
</reference>
<dbReference type="GO" id="GO:0033188">
    <property type="term" value="F:sphingomyelin synthase activity"/>
    <property type="evidence" value="ECO:0007669"/>
    <property type="project" value="TreeGrafter"/>
</dbReference>
<dbReference type="PANTHER" id="PTHR21290">
    <property type="entry name" value="SPHINGOMYELIN SYNTHETASE"/>
    <property type="match status" value="1"/>
</dbReference>
<evidence type="ECO:0000256" key="8">
    <source>
        <dbReference type="ARBA" id="ARBA00023136"/>
    </source>
</evidence>
<dbReference type="CDD" id="cd09515">
    <property type="entry name" value="SAM_SGMS1-like"/>
    <property type="match status" value="1"/>
</dbReference>
<feature type="transmembrane region" description="Helical" evidence="9">
    <location>
        <begin position="335"/>
        <end position="353"/>
    </location>
</feature>
<evidence type="ECO:0000256" key="1">
    <source>
        <dbReference type="ARBA" id="ARBA00004141"/>
    </source>
</evidence>
<dbReference type="KEGG" id="dci:103524268"/>
<dbReference type="SMART" id="SM00454">
    <property type="entry name" value="SAM"/>
    <property type="match status" value="1"/>
</dbReference>
<keyword evidence="4 9" id="KW-0812">Transmembrane</keyword>
<dbReference type="GO" id="GO:0005789">
    <property type="term" value="C:endoplasmic reticulum membrane"/>
    <property type="evidence" value="ECO:0007669"/>
    <property type="project" value="TreeGrafter"/>
</dbReference>
<dbReference type="GO" id="GO:0046513">
    <property type="term" value="P:ceramide biosynthetic process"/>
    <property type="evidence" value="ECO:0007669"/>
    <property type="project" value="TreeGrafter"/>
</dbReference>
<evidence type="ECO:0000256" key="3">
    <source>
        <dbReference type="ARBA" id="ARBA00022679"/>
    </source>
</evidence>
<dbReference type="GO" id="GO:0047493">
    <property type="term" value="F:ceramide cholinephosphotransferase activity"/>
    <property type="evidence" value="ECO:0007669"/>
    <property type="project" value="TreeGrafter"/>
</dbReference>
<keyword evidence="8 9" id="KW-0472">Membrane</keyword>
<evidence type="ECO:0000256" key="6">
    <source>
        <dbReference type="ARBA" id="ARBA00022989"/>
    </source>
</evidence>
<dbReference type="AlphaFoldDB" id="A0A1S3DV10"/>
<evidence type="ECO:0000256" key="2">
    <source>
        <dbReference type="ARBA" id="ARBA00005441"/>
    </source>
</evidence>
<dbReference type="PANTHER" id="PTHR21290:SF25">
    <property type="entry name" value="SPHINGOMYELIN SYNTHASE-RELATED PROTEIN 1"/>
    <property type="match status" value="1"/>
</dbReference>
<dbReference type="GO" id="GO:0005886">
    <property type="term" value="C:plasma membrane"/>
    <property type="evidence" value="ECO:0007669"/>
    <property type="project" value="TreeGrafter"/>
</dbReference>
<evidence type="ECO:0000259" key="10">
    <source>
        <dbReference type="PROSITE" id="PS50105"/>
    </source>
</evidence>
<dbReference type="SUPFAM" id="SSF47769">
    <property type="entry name" value="SAM/Pointed domain"/>
    <property type="match status" value="1"/>
</dbReference>
<protein>
    <submittedName>
        <fullName evidence="12">Sphingomyelin synthase-related protein 1-like</fullName>
    </submittedName>
</protein>
<evidence type="ECO:0000256" key="4">
    <source>
        <dbReference type="ARBA" id="ARBA00022692"/>
    </source>
</evidence>
<comment type="subcellular location">
    <subcellularLocation>
        <location evidence="1">Membrane</location>
        <topology evidence="1">Multi-pass membrane protein</topology>
    </subcellularLocation>
</comment>
<evidence type="ECO:0000256" key="7">
    <source>
        <dbReference type="ARBA" id="ARBA00023098"/>
    </source>
</evidence>
<feature type="transmembrane region" description="Helical" evidence="9">
    <location>
        <begin position="133"/>
        <end position="157"/>
    </location>
</feature>
<comment type="similarity">
    <text evidence="2">Belongs to the sphingomyelin synthase family.</text>
</comment>